<keyword evidence="4 7" id="KW-0677">Repeat</keyword>
<evidence type="ECO:0000256" key="5">
    <source>
        <dbReference type="ARBA" id="ARBA00023098"/>
    </source>
</evidence>
<accession>A0A1F7RJT7</accession>
<comment type="catalytic activity">
    <reaction evidence="7">
        <text>a UDP-3-O-[(3R)-3-hydroxyacyl]-alpha-D-glucosamine + a (3R)-hydroxyacyl-[ACP] = a UDP-2-N,3-O-bis[(3R)-3-hydroxyacyl]-alpha-D-glucosamine + holo-[ACP] + H(+)</text>
        <dbReference type="Rhea" id="RHEA:53836"/>
        <dbReference type="Rhea" id="RHEA-COMP:9685"/>
        <dbReference type="Rhea" id="RHEA-COMP:9945"/>
        <dbReference type="ChEBI" id="CHEBI:15378"/>
        <dbReference type="ChEBI" id="CHEBI:64479"/>
        <dbReference type="ChEBI" id="CHEBI:78827"/>
        <dbReference type="ChEBI" id="CHEBI:137740"/>
        <dbReference type="ChEBI" id="CHEBI:137748"/>
        <dbReference type="EC" id="2.3.1.191"/>
    </reaction>
</comment>
<keyword evidence="6 7" id="KW-0012">Acyltransferase</keyword>
<evidence type="ECO:0000256" key="7">
    <source>
        <dbReference type="HAMAP-Rule" id="MF_00523"/>
    </source>
</evidence>
<dbReference type="GO" id="GO:0016410">
    <property type="term" value="F:N-acyltransferase activity"/>
    <property type="evidence" value="ECO:0007669"/>
    <property type="project" value="InterPro"/>
</dbReference>
<evidence type="ECO:0000256" key="4">
    <source>
        <dbReference type="ARBA" id="ARBA00022737"/>
    </source>
</evidence>
<comment type="similarity">
    <text evidence="7">Belongs to the transferase hexapeptide repeat family. LpxD subfamily.</text>
</comment>
<evidence type="ECO:0000313" key="9">
    <source>
        <dbReference type="EMBL" id="OGL41691.1"/>
    </source>
</evidence>
<feature type="domain" description="UDP-3-O-[3-hydroxymyristoyl] glucosamine N-acyltransferase non-repeat region" evidence="8">
    <location>
        <begin position="20"/>
        <end position="84"/>
    </location>
</feature>
<dbReference type="UniPathway" id="UPA00973"/>
<gene>
    <name evidence="7" type="primary">lpxD</name>
    <name evidence="9" type="ORF">A2161_13065</name>
</gene>
<keyword evidence="3 7" id="KW-0808">Transferase</keyword>
<keyword evidence="5 7" id="KW-0443">Lipid metabolism</keyword>
<dbReference type="PANTHER" id="PTHR43378">
    <property type="entry name" value="UDP-3-O-ACYLGLUCOSAMINE N-ACYLTRANSFERASE"/>
    <property type="match status" value="1"/>
</dbReference>
<protein>
    <recommendedName>
        <fullName evidence="7">UDP-3-O-acylglucosamine N-acyltransferase</fullName>
        <ecNumber evidence="7">2.3.1.191</ecNumber>
    </recommendedName>
</protein>
<dbReference type="AlphaFoldDB" id="A0A1F7RJT7"/>
<evidence type="ECO:0000313" key="10">
    <source>
        <dbReference type="Proteomes" id="UP000179266"/>
    </source>
</evidence>
<keyword evidence="2 7" id="KW-0441">Lipid A biosynthesis</keyword>
<evidence type="ECO:0000256" key="3">
    <source>
        <dbReference type="ARBA" id="ARBA00022679"/>
    </source>
</evidence>
<dbReference type="Pfam" id="PF00132">
    <property type="entry name" value="Hexapep"/>
    <property type="match status" value="2"/>
</dbReference>
<dbReference type="Pfam" id="PF04613">
    <property type="entry name" value="LpxD"/>
    <property type="match status" value="1"/>
</dbReference>
<keyword evidence="1 7" id="KW-0444">Lipid biosynthesis</keyword>
<dbReference type="GO" id="GO:0016020">
    <property type="term" value="C:membrane"/>
    <property type="evidence" value="ECO:0007669"/>
    <property type="project" value="GOC"/>
</dbReference>
<dbReference type="HAMAP" id="MF_00523">
    <property type="entry name" value="LpxD"/>
    <property type="match status" value="1"/>
</dbReference>
<comment type="pathway">
    <text evidence="7">Bacterial outer membrane biogenesis; LPS lipid A biosynthesis.</text>
</comment>
<organism evidence="9 10">
    <name type="scientific">Candidatus Schekmanbacteria bacterium RBG_13_48_7</name>
    <dbReference type="NCBI Taxonomy" id="1817878"/>
    <lineage>
        <taxon>Bacteria</taxon>
        <taxon>Candidatus Schekmaniibacteriota</taxon>
    </lineage>
</organism>
<dbReference type="SUPFAM" id="SSF51161">
    <property type="entry name" value="Trimeric LpxA-like enzymes"/>
    <property type="match status" value="1"/>
</dbReference>
<dbReference type="Gene3D" id="3.40.1390.10">
    <property type="entry name" value="MurE/MurF, N-terminal domain"/>
    <property type="match status" value="1"/>
</dbReference>
<proteinExistence type="inferred from homology"/>
<dbReference type="CDD" id="cd03352">
    <property type="entry name" value="LbH_LpxD"/>
    <property type="match status" value="1"/>
</dbReference>
<dbReference type="Proteomes" id="UP000179266">
    <property type="component" value="Unassembled WGS sequence"/>
</dbReference>
<dbReference type="PROSITE" id="PS00101">
    <property type="entry name" value="HEXAPEP_TRANSFERASES"/>
    <property type="match status" value="1"/>
</dbReference>
<evidence type="ECO:0000256" key="6">
    <source>
        <dbReference type="ARBA" id="ARBA00023315"/>
    </source>
</evidence>
<dbReference type="GO" id="GO:0103118">
    <property type="term" value="F:UDP-3-O-[(3R)-3-hydroxyacyl]-glucosamine N-acyltransferase activity"/>
    <property type="evidence" value="ECO:0007669"/>
    <property type="project" value="UniProtKB-EC"/>
</dbReference>
<comment type="function">
    <text evidence="7">Catalyzes the N-acylation of UDP-3-O-acylglucosamine using 3-hydroxyacyl-ACP as the acyl donor. Is involved in the biosynthesis of lipid A, a phosphorylated glycolipid that anchors the lipopolysaccharide to the outer membrane of the cell.</text>
</comment>
<dbReference type="NCBIfam" id="NF002060">
    <property type="entry name" value="PRK00892.1"/>
    <property type="match status" value="1"/>
</dbReference>
<evidence type="ECO:0000259" key="8">
    <source>
        <dbReference type="Pfam" id="PF04613"/>
    </source>
</evidence>
<dbReference type="InterPro" id="IPR007691">
    <property type="entry name" value="LpxD"/>
</dbReference>
<feature type="active site" description="Proton acceptor" evidence="7">
    <location>
        <position position="235"/>
    </location>
</feature>
<dbReference type="GO" id="GO:0009245">
    <property type="term" value="P:lipid A biosynthetic process"/>
    <property type="evidence" value="ECO:0007669"/>
    <property type="project" value="UniProtKB-UniRule"/>
</dbReference>
<dbReference type="InterPro" id="IPR020573">
    <property type="entry name" value="UDP_GlcNAc_AcTrfase_non-rep"/>
</dbReference>
<evidence type="ECO:0000256" key="2">
    <source>
        <dbReference type="ARBA" id="ARBA00022556"/>
    </source>
</evidence>
<dbReference type="PANTHER" id="PTHR43378:SF2">
    <property type="entry name" value="UDP-3-O-ACYLGLUCOSAMINE N-ACYLTRANSFERASE 1, MITOCHONDRIAL-RELATED"/>
    <property type="match status" value="1"/>
</dbReference>
<comment type="subunit">
    <text evidence="7">Homotrimer.</text>
</comment>
<sequence>MPIAEIAIAAEGELFGNPEIIIRNIAGIKEASEGDLTFLSNPKYISLLESCKASAVIVGKNVEHRNLTLIKTQNPYLGFAKVMKAFFVTPREILGISKEAVIEGETSLGNELSIYPHTFIGRGTRVGDRTTFYPGVYVGRNCSIGSDVILYPNTTIMNDVTIGDRVIIHAGAVIGSDGFGFATDNRIHHKIPQLGSVVIQDDVEIGAGTTIDRATLGNTIIGKGTKIDNLVQIGHNVSIGEGSIIVAQVGISGSVTIGNYVTLGGKVGIVGHIHIEDGVTATAKAGITKSIPKGETVAGFPAKKFRHWLKQMAFLDRGPEFMDLLKELKKRIETIESLLSKRGPENG</sequence>
<comment type="caution">
    <text evidence="9">The sequence shown here is derived from an EMBL/GenBank/DDBJ whole genome shotgun (WGS) entry which is preliminary data.</text>
</comment>
<evidence type="ECO:0000256" key="1">
    <source>
        <dbReference type="ARBA" id="ARBA00022516"/>
    </source>
</evidence>
<dbReference type="Gene3D" id="2.160.10.10">
    <property type="entry name" value="Hexapeptide repeat proteins"/>
    <property type="match status" value="1"/>
</dbReference>
<dbReference type="InterPro" id="IPR011004">
    <property type="entry name" value="Trimer_LpxA-like_sf"/>
</dbReference>
<reference evidence="9 10" key="1">
    <citation type="journal article" date="2016" name="Nat. Commun.">
        <title>Thousands of microbial genomes shed light on interconnected biogeochemical processes in an aquifer system.</title>
        <authorList>
            <person name="Anantharaman K."/>
            <person name="Brown C.T."/>
            <person name="Hug L.A."/>
            <person name="Sharon I."/>
            <person name="Castelle C.J."/>
            <person name="Probst A.J."/>
            <person name="Thomas B.C."/>
            <person name="Singh A."/>
            <person name="Wilkins M.J."/>
            <person name="Karaoz U."/>
            <person name="Brodie E.L."/>
            <person name="Williams K.H."/>
            <person name="Hubbard S.S."/>
            <person name="Banfield J.F."/>
        </authorList>
    </citation>
    <scope>NUCLEOTIDE SEQUENCE [LARGE SCALE GENOMIC DNA]</scope>
</reference>
<dbReference type="EC" id="2.3.1.191" evidence="7"/>
<dbReference type="EMBL" id="MGDD01000342">
    <property type="protein sequence ID" value="OGL41691.1"/>
    <property type="molecule type" value="Genomic_DNA"/>
</dbReference>
<name>A0A1F7RJT7_9BACT</name>
<dbReference type="InterPro" id="IPR018357">
    <property type="entry name" value="Hexapep_transf_CS"/>
</dbReference>
<dbReference type="InterPro" id="IPR001451">
    <property type="entry name" value="Hexapep"/>
</dbReference>
<dbReference type="NCBIfam" id="TIGR01853">
    <property type="entry name" value="lipid_A_lpxD"/>
    <property type="match status" value="1"/>
</dbReference>